<keyword evidence="1" id="KW-0175">Coiled coil</keyword>
<feature type="compositionally biased region" description="Low complexity" evidence="2">
    <location>
        <begin position="287"/>
        <end position="299"/>
    </location>
</feature>
<keyword evidence="4" id="KW-1185">Reference proteome</keyword>
<evidence type="ECO:0000256" key="2">
    <source>
        <dbReference type="SAM" id="MobiDB-lite"/>
    </source>
</evidence>
<evidence type="ECO:0000256" key="1">
    <source>
        <dbReference type="SAM" id="Coils"/>
    </source>
</evidence>
<feature type="region of interest" description="Disordered" evidence="2">
    <location>
        <begin position="274"/>
        <end position="304"/>
    </location>
</feature>
<dbReference type="AlphaFoldDB" id="A0A1Y1WE66"/>
<sequence length="502" mass="55002">MVSADELQKRVETLQRQLRKAGDHLKRLATENDTLTEQVEKFNESEAQLKTAQQELEEKNAQNAQQLADSKQQLHAALEERDQALEHQLAETQTDGGDEQWKAAALELATAVGVAVDEGSPQILEQVRQHWEDSAQAHRVMMRLQVEADAKADAKAELEDRVHAQAEIEAAVVRALENSSEELAGRLRSAHAAQADDLAAARAEAAEAVGAREELGRDYDELLGRIGKMKDGLKAKMSADSEQPAIAKAKELEGALQQANAQLAATKQALWDSQEASERASSDFGRQEQAGQLAAAEARMAAEGEERAQLEARVEQLQTELNRALNTEGQWAEERELHLVTITNLQGALEDLQAARDADVDVAVEKLREEVRAGAQQVRAAVARAEQAELRLRRIELSGATAEQSQQKITEQAALDESMRRLREESNDFNLDKRVITNLVVGFLGLPYGDSKRSQEEQQEKVGLIRKAGRRAPAAVLAAVAGRDQGLVQRPVDLVPASGVQP</sequence>
<name>A0A1Y1WE66_9FUNG</name>
<feature type="coiled-coil region" evidence="1">
    <location>
        <begin position="4"/>
        <end position="95"/>
    </location>
</feature>
<dbReference type="OrthoDB" id="425925at2759"/>
<comment type="caution">
    <text evidence="3">The sequence shown here is derived from an EMBL/GenBank/DDBJ whole genome shotgun (WGS) entry which is preliminary data.</text>
</comment>
<evidence type="ECO:0008006" key="5">
    <source>
        <dbReference type="Google" id="ProtNLM"/>
    </source>
</evidence>
<dbReference type="Proteomes" id="UP000193922">
    <property type="component" value="Unassembled WGS sequence"/>
</dbReference>
<gene>
    <name evidence="3" type="ORF">DL89DRAFT_266539</name>
</gene>
<dbReference type="RefSeq" id="XP_040745051.1">
    <property type="nucleotide sequence ID" value="XM_040887114.1"/>
</dbReference>
<evidence type="ECO:0000313" key="3">
    <source>
        <dbReference type="EMBL" id="ORX71536.1"/>
    </source>
</evidence>
<reference evidence="3 4" key="1">
    <citation type="submission" date="2016-07" db="EMBL/GenBank/DDBJ databases">
        <title>Pervasive Adenine N6-methylation of Active Genes in Fungi.</title>
        <authorList>
            <consortium name="DOE Joint Genome Institute"/>
            <person name="Mondo S.J."/>
            <person name="Dannebaum R.O."/>
            <person name="Kuo R.C."/>
            <person name="Labutti K."/>
            <person name="Haridas S."/>
            <person name="Kuo A."/>
            <person name="Salamov A."/>
            <person name="Ahrendt S.R."/>
            <person name="Lipzen A."/>
            <person name="Sullivan W."/>
            <person name="Andreopoulos W.B."/>
            <person name="Clum A."/>
            <person name="Lindquist E."/>
            <person name="Daum C."/>
            <person name="Ramamoorthy G.K."/>
            <person name="Gryganskyi A."/>
            <person name="Culley D."/>
            <person name="Magnuson J.K."/>
            <person name="James T.Y."/>
            <person name="O'Malley M.A."/>
            <person name="Stajich J.E."/>
            <person name="Spatafora J.W."/>
            <person name="Visel A."/>
            <person name="Grigoriev I.V."/>
        </authorList>
    </citation>
    <scope>NUCLEOTIDE SEQUENCE [LARGE SCALE GENOMIC DNA]</scope>
    <source>
        <strain evidence="3 4">ATCC 12442</strain>
    </source>
</reference>
<organism evidence="3 4">
    <name type="scientific">Linderina pennispora</name>
    <dbReference type="NCBI Taxonomy" id="61395"/>
    <lineage>
        <taxon>Eukaryota</taxon>
        <taxon>Fungi</taxon>
        <taxon>Fungi incertae sedis</taxon>
        <taxon>Zoopagomycota</taxon>
        <taxon>Kickxellomycotina</taxon>
        <taxon>Kickxellomycetes</taxon>
        <taxon>Kickxellales</taxon>
        <taxon>Kickxellaceae</taxon>
        <taxon>Linderina</taxon>
    </lineage>
</organism>
<dbReference type="EMBL" id="MCFD01000004">
    <property type="protein sequence ID" value="ORX71536.1"/>
    <property type="molecule type" value="Genomic_DNA"/>
</dbReference>
<proteinExistence type="predicted"/>
<dbReference type="STRING" id="61395.A0A1Y1WE66"/>
<evidence type="ECO:0000313" key="4">
    <source>
        <dbReference type="Proteomes" id="UP000193922"/>
    </source>
</evidence>
<accession>A0A1Y1WE66</accession>
<protein>
    <recommendedName>
        <fullName evidence="5">GRIP domain-containing protein</fullName>
    </recommendedName>
</protein>
<dbReference type="GeneID" id="63803762"/>